<comment type="caution">
    <text evidence="1">The sequence shown here is derived from an EMBL/GenBank/DDBJ whole genome shotgun (WGS) entry which is preliminary data.</text>
</comment>
<dbReference type="AlphaFoldDB" id="A0A1F4WFT4"/>
<evidence type="ECO:0000313" key="2">
    <source>
        <dbReference type="Proteomes" id="UP000179113"/>
    </source>
</evidence>
<dbReference type="EMBL" id="MEWA01000051">
    <property type="protein sequence ID" value="OGC68236.1"/>
    <property type="molecule type" value="Genomic_DNA"/>
</dbReference>
<dbReference type="Proteomes" id="UP000179113">
    <property type="component" value="Unassembled WGS sequence"/>
</dbReference>
<gene>
    <name evidence="1" type="ORF">A2415_05045</name>
</gene>
<organism evidence="1 2">
    <name type="scientific">candidate division WWE3 bacterium RIFOXYC1_FULL_39_7</name>
    <dbReference type="NCBI Taxonomy" id="1802643"/>
    <lineage>
        <taxon>Bacteria</taxon>
        <taxon>Katanobacteria</taxon>
    </lineage>
</organism>
<protein>
    <submittedName>
        <fullName evidence="1">Uncharacterized protein</fullName>
    </submittedName>
</protein>
<sequence length="63" mass="7322">MNAVSFPSTVEKKGLFSQSGLSPGYLWQNMRIEKRSSNSWIYDNLYKDSIIHAFWLLIKSPIK</sequence>
<reference evidence="1 2" key="1">
    <citation type="journal article" date="2016" name="Nat. Commun.">
        <title>Thousands of microbial genomes shed light on interconnected biogeochemical processes in an aquifer system.</title>
        <authorList>
            <person name="Anantharaman K."/>
            <person name="Brown C.T."/>
            <person name="Hug L.A."/>
            <person name="Sharon I."/>
            <person name="Castelle C.J."/>
            <person name="Probst A.J."/>
            <person name="Thomas B.C."/>
            <person name="Singh A."/>
            <person name="Wilkins M.J."/>
            <person name="Karaoz U."/>
            <person name="Brodie E.L."/>
            <person name="Williams K.H."/>
            <person name="Hubbard S.S."/>
            <person name="Banfield J.F."/>
        </authorList>
    </citation>
    <scope>NUCLEOTIDE SEQUENCE [LARGE SCALE GENOMIC DNA]</scope>
</reference>
<accession>A0A1F4WFT4</accession>
<proteinExistence type="predicted"/>
<name>A0A1F4WFT4_UNCKA</name>
<evidence type="ECO:0000313" key="1">
    <source>
        <dbReference type="EMBL" id="OGC68236.1"/>
    </source>
</evidence>